<dbReference type="EMBL" id="JPRM01000014">
    <property type="protein sequence ID" value="KFF16544.1"/>
    <property type="molecule type" value="Genomic_DNA"/>
</dbReference>
<protein>
    <submittedName>
        <fullName evidence="2">Uncharacterized protein</fullName>
    </submittedName>
</protein>
<keyword evidence="1" id="KW-0472">Membrane</keyword>
<gene>
    <name evidence="3" type="ORF">B0A62_19205</name>
    <name evidence="2" type="ORF">IW20_10265</name>
</gene>
<evidence type="ECO:0000256" key="1">
    <source>
        <dbReference type="SAM" id="Phobius"/>
    </source>
</evidence>
<dbReference type="Proteomes" id="UP000028712">
    <property type="component" value="Unassembled WGS sequence"/>
</dbReference>
<organism evidence="2 4">
    <name type="scientific">Flavobacterium hydatis</name>
    <name type="common">Cytophaga aquatilis</name>
    <dbReference type="NCBI Taxonomy" id="991"/>
    <lineage>
        <taxon>Bacteria</taxon>
        <taxon>Pseudomonadati</taxon>
        <taxon>Bacteroidota</taxon>
        <taxon>Flavobacteriia</taxon>
        <taxon>Flavobacteriales</taxon>
        <taxon>Flavobacteriaceae</taxon>
        <taxon>Flavobacterium</taxon>
    </lineage>
</organism>
<keyword evidence="1" id="KW-1133">Transmembrane helix</keyword>
<proteinExistence type="predicted"/>
<feature type="transmembrane region" description="Helical" evidence="1">
    <location>
        <begin position="27"/>
        <end position="50"/>
    </location>
</feature>
<reference evidence="3 5" key="2">
    <citation type="submission" date="2016-11" db="EMBL/GenBank/DDBJ databases">
        <title>Whole genomes of Flavobacteriaceae.</title>
        <authorList>
            <person name="Stine C."/>
            <person name="Li C."/>
            <person name="Tadesse D."/>
        </authorList>
    </citation>
    <scope>NUCLEOTIDE SEQUENCE [LARGE SCALE GENOMIC DNA]</scope>
    <source>
        <strain evidence="3 5">ATCC 29551</strain>
    </source>
</reference>
<evidence type="ECO:0000313" key="4">
    <source>
        <dbReference type="Proteomes" id="UP000028712"/>
    </source>
</evidence>
<evidence type="ECO:0000313" key="3">
    <source>
        <dbReference type="EMBL" id="OXA90203.1"/>
    </source>
</evidence>
<accession>A0A086AIN0</accession>
<dbReference type="Proteomes" id="UP000198424">
    <property type="component" value="Unassembled WGS sequence"/>
</dbReference>
<dbReference type="eggNOG" id="ENOG5030N55">
    <property type="taxonomic scope" value="Bacteria"/>
</dbReference>
<dbReference type="STRING" id="991.IW20_10265"/>
<comment type="caution">
    <text evidence="2">The sequence shown here is derived from an EMBL/GenBank/DDBJ whole genome shotgun (WGS) entry which is preliminary data.</text>
</comment>
<name>A0A086AIN0_FLAHY</name>
<sequence length="165" mass="19277">MEIKLLSLIKNKIKFFKISKRMDTSNIVALILGSIGFIISITGFIITPILNLKSKKLEKRLEYRFILFQKIVELWEFTNKLSAENDIKGLMSEVNKLIQLYGYANEITLFNEVVVSYNNCAQSQTETSRQQLKDKFSLFFLTLFNTYRKEIVLDQLPRTESSNHH</sequence>
<evidence type="ECO:0000313" key="5">
    <source>
        <dbReference type="Proteomes" id="UP000198424"/>
    </source>
</evidence>
<evidence type="ECO:0000313" key="2">
    <source>
        <dbReference type="EMBL" id="KFF16544.1"/>
    </source>
</evidence>
<keyword evidence="1" id="KW-0812">Transmembrane</keyword>
<keyword evidence="5" id="KW-1185">Reference proteome</keyword>
<dbReference type="AlphaFoldDB" id="A0A086AIN0"/>
<dbReference type="EMBL" id="MUGY01000028">
    <property type="protein sequence ID" value="OXA90203.1"/>
    <property type="molecule type" value="Genomic_DNA"/>
</dbReference>
<reference evidence="2 4" key="1">
    <citation type="submission" date="2014-07" db="EMBL/GenBank/DDBJ databases">
        <title>Genome of Flavobacterium hydatis DSM 2063.</title>
        <authorList>
            <person name="Pipes S.E."/>
            <person name="Stropko S.J."/>
            <person name="Newman J.D."/>
        </authorList>
    </citation>
    <scope>NUCLEOTIDE SEQUENCE [LARGE SCALE GENOMIC DNA]</scope>
    <source>
        <strain evidence="2 4">DSM 2063</strain>
    </source>
</reference>